<dbReference type="Proteomes" id="UP000198345">
    <property type="component" value="Unassembled WGS sequence"/>
</dbReference>
<dbReference type="Pfam" id="PF01569">
    <property type="entry name" value="PAP2"/>
    <property type="match status" value="1"/>
</dbReference>
<dbReference type="CDD" id="cd01610">
    <property type="entry name" value="PAP2_like"/>
    <property type="match status" value="1"/>
</dbReference>
<evidence type="ECO:0000313" key="4">
    <source>
        <dbReference type="Proteomes" id="UP000198345"/>
    </source>
</evidence>
<feature type="transmembrane region" description="Helical" evidence="1">
    <location>
        <begin position="195"/>
        <end position="216"/>
    </location>
</feature>
<dbReference type="SUPFAM" id="SSF48317">
    <property type="entry name" value="Acid phosphatase/Vanadium-dependent haloperoxidase"/>
    <property type="match status" value="1"/>
</dbReference>
<feature type="transmembrane region" description="Helical" evidence="1">
    <location>
        <begin position="228"/>
        <end position="247"/>
    </location>
</feature>
<comment type="caution">
    <text evidence="3">The sequence shown here is derived from an EMBL/GenBank/DDBJ whole genome shotgun (WGS) entry which is preliminary data.</text>
</comment>
<feature type="transmembrane region" description="Helical" evidence="1">
    <location>
        <begin position="93"/>
        <end position="112"/>
    </location>
</feature>
<name>A0A226H6T2_9FLAO</name>
<feature type="domain" description="Phosphatidic acid phosphatase type 2/haloperoxidase" evidence="2">
    <location>
        <begin position="94"/>
        <end position="210"/>
    </location>
</feature>
<keyword evidence="1" id="KW-0472">Membrane</keyword>
<protein>
    <submittedName>
        <fullName evidence="3">Phosphoesterase</fullName>
    </submittedName>
</protein>
<keyword evidence="1" id="KW-1133">Transmembrane helix</keyword>
<feature type="transmembrane region" description="Helical" evidence="1">
    <location>
        <begin position="142"/>
        <end position="160"/>
    </location>
</feature>
<feature type="transmembrane region" description="Helical" evidence="1">
    <location>
        <begin position="12"/>
        <end position="33"/>
    </location>
</feature>
<evidence type="ECO:0000259" key="2">
    <source>
        <dbReference type="SMART" id="SM00014"/>
    </source>
</evidence>
<keyword evidence="4" id="KW-1185">Reference proteome</keyword>
<dbReference type="PANTHER" id="PTHR14969">
    <property type="entry name" value="SPHINGOSINE-1-PHOSPHATE PHOSPHOHYDROLASE"/>
    <property type="match status" value="1"/>
</dbReference>
<dbReference type="RefSeq" id="WP_089050373.1">
    <property type="nucleotide sequence ID" value="NZ_FXTV01000004.1"/>
</dbReference>
<dbReference type="InterPro" id="IPR000326">
    <property type="entry name" value="PAP2/HPO"/>
</dbReference>
<dbReference type="OrthoDB" id="9801622at2"/>
<accession>A0A226H6T2</accession>
<reference evidence="3 4" key="1">
    <citation type="submission" date="2016-11" db="EMBL/GenBank/DDBJ databases">
        <title>Whole genomes of Flavobacteriaceae.</title>
        <authorList>
            <person name="Stine C."/>
            <person name="Li C."/>
            <person name="Tadesse D."/>
        </authorList>
    </citation>
    <scope>NUCLEOTIDE SEQUENCE [LARGE SCALE GENOMIC DNA]</scope>
    <source>
        <strain evidence="3 4">DSM 18292</strain>
    </source>
</reference>
<gene>
    <name evidence="3" type="ORF">B0A66_13525</name>
</gene>
<feature type="transmembrane region" description="Helical" evidence="1">
    <location>
        <begin position="67"/>
        <end position="86"/>
    </location>
</feature>
<dbReference type="PANTHER" id="PTHR14969:SF13">
    <property type="entry name" value="AT30094P"/>
    <property type="match status" value="1"/>
</dbReference>
<feature type="transmembrane region" description="Helical" evidence="1">
    <location>
        <begin position="253"/>
        <end position="273"/>
    </location>
</feature>
<feature type="transmembrane region" description="Helical" evidence="1">
    <location>
        <begin position="167"/>
        <end position="189"/>
    </location>
</feature>
<dbReference type="SMART" id="SM00014">
    <property type="entry name" value="acidPPc"/>
    <property type="match status" value="1"/>
</dbReference>
<evidence type="ECO:0000256" key="1">
    <source>
        <dbReference type="SAM" id="Phobius"/>
    </source>
</evidence>
<proteinExistence type="predicted"/>
<organism evidence="3 4">
    <name type="scientific">Flavobacterium hercynium</name>
    <dbReference type="NCBI Taxonomy" id="387094"/>
    <lineage>
        <taxon>Bacteria</taxon>
        <taxon>Pseudomonadati</taxon>
        <taxon>Bacteroidota</taxon>
        <taxon>Flavobacteriia</taxon>
        <taxon>Flavobacteriales</taxon>
        <taxon>Flavobacteriaceae</taxon>
        <taxon>Flavobacterium</taxon>
    </lineage>
</organism>
<sequence length="275" mass="31073">MNSFITCNCSKIKLSVVCLPLLLIISIVLFLYVQDALCAESYIQIQKDYFFFINAKLSQYPSTQNNLTQFGNALIILSFLSIFVVYAPKIWEYLASSLLISLIFCCLLKKTFAVPRPAAVYDHSSFSIIGETLTGHNSTPSGHSLTVFAVISVLLFAFMPKKRINQIFWSAFILMIGLLIVFTRVGVGAHHPLDVVLGSAIGFIIGVIGILINQKYNIWIWINNKKYYPFFMLAFLMSGFALIMKIINENLIIFYISLIILIVSLYKITTVYVKK</sequence>
<dbReference type="EMBL" id="MUGW01000026">
    <property type="protein sequence ID" value="OXA90019.1"/>
    <property type="molecule type" value="Genomic_DNA"/>
</dbReference>
<evidence type="ECO:0000313" key="3">
    <source>
        <dbReference type="EMBL" id="OXA90019.1"/>
    </source>
</evidence>
<keyword evidence="1" id="KW-0812">Transmembrane</keyword>
<dbReference type="Gene3D" id="1.20.144.10">
    <property type="entry name" value="Phosphatidic acid phosphatase type 2/haloperoxidase"/>
    <property type="match status" value="1"/>
</dbReference>
<dbReference type="InterPro" id="IPR036938">
    <property type="entry name" value="PAP2/HPO_sf"/>
</dbReference>
<dbReference type="AlphaFoldDB" id="A0A226H6T2"/>